<evidence type="ECO:0000256" key="1">
    <source>
        <dbReference type="SAM" id="MobiDB-lite"/>
    </source>
</evidence>
<dbReference type="GeneID" id="20323792"/>
<accession>A0A074ZG58</accession>
<dbReference type="KEGG" id="ovi:T265_09624"/>
<dbReference type="RefSeq" id="XP_009174016.1">
    <property type="nucleotide sequence ID" value="XM_009175752.1"/>
</dbReference>
<dbReference type="CTD" id="20323792"/>
<keyword evidence="3" id="KW-1185">Reference proteome</keyword>
<reference evidence="2 3" key="1">
    <citation type="submission" date="2013-11" db="EMBL/GenBank/DDBJ databases">
        <title>Opisthorchis viverrini - life in the bile duct.</title>
        <authorList>
            <person name="Young N.D."/>
            <person name="Nagarajan N."/>
            <person name="Lin S.J."/>
            <person name="Korhonen P.K."/>
            <person name="Jex A.R."/>
            <person name="Hall R.S."/>
            <person name="Safavi-Hemami H."/>
            <person name="Kaewkong W."/>
            <person name="Bertrand D."/>
            <person name="Gao S."/>
            <person name="Seet Q."/>
            <person name="Wongkham S."/>
            <person name="Teh B.T."/>
            <person name="Wongkham C."/>
            <person name="Intapan P.M."/>
            <person name="Maleewong W."/>
            <person name="Yang X."/>
            <person name="Hu M."/>
            <person name="Wang Z."/>
            <person name="Hofmann A."/>
            <person name="Sternberg P.W."/>
            <person name="Tan P."/>
            <person name="Wang J."/>
            <person name="Gasser R.B."/>
        </authorList>
    </citation>
    <scope>NUCLEOTIDE SEQUENCE [LARGE SCALE GENOMIC DNA]</scope>
</reference>
<evidence type="ECO:0000313" key="2">
    <source>
        <dbReference type="EMBL" id="KER22230.1"/>
    </source>
</evidence>
<proteinExistence type="predicted"/>
<dbReference type="EMBL" id="KL596910">
    <property type="protein sequence ID" value="KER22230.1"/>
    <property type="molecule type" value="Genomic_DNA"/>
</dbReference>
<protein>
    <submittedName>
        <fullName evidence="2">Uncharacterized protein</fullName>
    </submittedName>
</protein>
<evidence type="ECO:0000313" key="3">
    <source>
        <dbReference type="Proteomes" id="UP000054324"/>
    </source>
</evidence>
<dbReference type="Proteomes" id="UP000054324">
    <property type="component" value="Unassembled WGS sequence"/>
</dbReference>
<name>A0A074ZG58_OPIVI</name>
<sequence length="133" mass="14900">MKHFELFAKGELKRAVYTKNTDEVKRTCVLAKREISSQTDNLHLQSTSQTSAINQTPKTTESSGSRLQALSWSVLSDQDYIMASFDVSSPFTSADLGQPGQLWRITGQHLYANWIAGEGKLLQITRLRADYTS</sequence>
<feature type="region of interest" description="Disordered" evidence="1">
    <location>
        <begin position="39"/>
        <end position="64"/>
    </location>
</feature>
<dbReference type="AlphaFoldDB" id="A0A074ZG58"/>
<gene>
    <name evidence="2" type="ORF">T265_09624</name>
</gene>
<organism evidence="2 3">
    <name type="scientific">Opisthorchis viverrini</name>
    <name type="common">Southeast Asian liver fluke</name>
    <dbReference type="NCBI Taxonomy" id="6198"/>
    <lineage>
        <taxon>Eukaryota</taxon>
        <taxon>Metazoa</taxon>
        <taxon>Spiralia</taxon>
        <taxon>Lophotrochozoa</taxon>
        <taxon>Platyhelminthes</taxon>
        <taxon>Trematoda</taxon>
        <taxon>Digenea</taxon>
        <taxon>Opisthorchiida</taxon>
        <taxon>Opisthorchiata</taxon>
        <taxon>Opisthorchiidae</taxon>
        <taxon>Opisthorchis</taxon>
    </lineage>
</organism>